<accession>A0ABQ9DQK0</accession>
<name>A0ABQ9DQK0_9PASS</name>
<organism evidence="1 2">
    <name type="scientific">Willisornis vidua</name>
    <name type="common">Xingu scale-backed antbird</name>
    <dbReference type="NCBI Taxonomy" id="1566151"/>
    <lineage>
        <taxon>Eukaryota</taxon>
        <taxon>Metazoa</taxon>
        <taxon>Chordata</taxon>
        <taxon>Craniata</taxon>
        <taxon>Vertebrata</taxon>
        <taxon>Euteleostomi</taxon>
        <taxon>Archelosauria</taxon>
        <taxon>Archosauria</taxon>
        <taxon>Dinosauria</taxon>
        <taxon>Saurischia</taxon>
        <taxon>Theropoda</taxon>
        <taxon>Coelurosauria</taxon>
        <taxon>Aves</taxon>
        <taxon>Neognathae</taxon>
        <taxon>Neoaves</taxon>
        <taxon>Telluraves</taxon>
        <taxon>Australaves</taxon>
        <taxon>Passeriformes</taxon>
        <taxon>Thamnophilidae</taxon>
        <taxon>Willisornis</taxon>
    </lineage>
</organism>
<keyword evidence="2" id="KW-1185">Reference proteome</keyword>
<dbReference type="PANTHER" id="PTHR33332">
    <property type="entry name" value="REVERSE TRANSCRIPTASE DOMAIN-CONTAINING PROTEIN"/>
    <property type="match status" value="1"/>
</dbReference>
<comment type="caution">
    <text evidence="1">The sequence shown here is derived from an EMBL/GenBank/DDBJ whole genome shotgun (WGS) entry which is preliminary data.</text>
</comment>
<proteinExistence type="predicted"/>
<dbReference type="Proteomes" id="UP001145742">
    <property type="component" value="Unassembled WGS sequence"/>
</dbReference>
<evidence type="ECO:0000313" key="2">
    <source>
        <dbReference type="Proteomes" id="UP001145742"/>
    </source>
</evidence>
<gene>
    <name evidence="1" type="ORF">WISP_33736</name>
</gene>
<sequence length="219" mass="24541">MLVDKKLDMCQQCSLAAQKASCILGCIKSSVASRSMEMILPLYSTLVRPHLECCIQLWGPQLREDTDLFEQVQRRATKMIKGLEHLSYGDRLRELGLFSLEKRRLWGDLIVAFHYVEGGCKKGGERLFTKACSGCTRGNGFKLNEGRYRYQEKILYCEDGQALAQVAQSSCGCPITESVQGQFGQDFGQPGPVEGVRAHGSGVRTRQSSRFLQPKQCYD</sequence>
<dbReference type="EMBL" id="WHWB01032830">
    <property type="protein sequence ID" value="KAJ7423477.1"/>
    <property type="molecule type" value="Genomic_DNA"/>
</dbReference>
<evidence type="ECO:0000313" key="1">
    <source>
        <dbReference type="EMBL" id="KAJ7423477.1"/>
    </source>
</evidence>
<reference evidence="1" key="1">
    <citation type="submission" date="2019-10" db="EMBL/GenBank/DDBJ databases">
        <authorList>
            <person name="Soares A.E.R."/>
            <person name="Aleixo A."/>
            <person name="Schneider P."/>
            <person name="Miyaki C.Y."/>
            <person name="Schneider M.P."/>
            <person name="Mello C."/>
            <person name="Vasconcelos A.T.R."/>
        </authorList>
    </citation>
    <scope>NUCLEOTIDE SEQUENCE</scope>
    <source>
        <tissue evidence="1">Muscle</tissue>
    </source>
</reference>
<protein>
    <submittedName>
        <fullName evidence="1">Uncharacterized protein</fullName>
    </submittedName>
</protein>